<dbReference type="Proteomes" id="UP000478052">
    <property type="component" value="Unassembled WGS sequence"/>
</dbReference>
<sequence length="1749" mass="200930">MEKSLIPHKYANNDLLFITHAEFQGCFIKIWANFYSQKKSNLEKNVQDYERYSRECNKLDLLRNKLYVYTWKNDYESRVYRCRIIHSDLVAKTHTIILIDYGRTMVASFFDVREVIQDVDPSFLIDLCQRATVYTFLLSTFISKPKSNNSLVNILCNKYYKYRRDFEVGGITFISLFDVDKILTEKGVADIINLASMITIAKSMESTIELNNKTDMINSYPFKSNGYGSFLRSQHLDCVTLIDITVTRIVMDNNSALLTVQTLGNESEVLTNMLNSIDRQNLKLAPVLEVYTPCLIVLRNKLVRAIILDVKIDKLYIDLVDYGIKELIPRTAVFEIPSNCYVIEMQSLNVILDKPDDTILNQNMFLQKYFKMLPLKIDPNFGLYKVKLFKKNKEELIDIGYLSKSTYEQCSASIKSQELFSITEINDEIQSIENNADICTTPKNSLNCIQNEKKDMNPKEMLNIDPKLKETMDSEINEIQNSQLKDIIYLEVVEKEPEVTKHILPIMSLKKETLNNTEEIIGSLIFYKSPFNFRVRQHNPNFEPFMNDIKSALNSRYILKKCELVKNMYVIYQMQSSNSIYRAKIIDMDSGIEKIKLQLIDEGDKIINEHFDKIILYNFVESDCNLPGQLVLDCSLSDMWFPVINIDTTLILQPYFKLGELYKILIVKSDESGSKVVQMIHKDTNVDVSNAILESGIGQRLNAAMKTDENPYEENLLIGQSFLSYVYNYHLKISIQPEPNTVDELEEEILKHINENPRSESVDIDYLQSTYCLATIDNDQWYRAYIKSVNEESIIVNMFDIGLLTDVPLNQIRPITSDLLKKPQLCLNCHLETKYLDVKITEKTLYNVTVKSIDLNGMLCISIKEHNSAPLSTPIVRGIEKISFLHVDGDLTYLQRSQDISKVEQISENLSKLNGKLEIKTSIVPGDINMFENHGKYYRCVVKSINSNVVIVHCIDFGYEKQIEKKKLQYLGHTKIALKPALVITVKTFPMAFNMSRTMFLANMHVDEDGTLNAFPNKITSIQSQNKLIETLENGCLVKVTYVNSDRDCWIVPHLFNDKLKIISDILIKMQSKMIPAVTEIGSMCAALHSVTKNWHRALILDVDKSTENVLSIDTGERFKALKTTKLVSEIQKIPNCALRCRAMSNVDINTLLNKDVECKLMSYTQSLLEVKLFINDINELEITSTVSFMEWTITIDRFESFNEFYVKKVEYGSTTDILGVQLNSIANNLEDFSQLPPIGTLVAALTDKNNCVWYKAELLTPVKTNLVVRIINDDTICKAIKIKVLPSIFFDENLYFKCSLDQEIEDVNINDPLNFDVISEMMIKYKWVMKTTSNTEPYRVTLTHDGIDCIDMLYTILTNDNHDISDNSKTSKNETQTLKNVVNDNFVESTLENPLNNIPKKTSNENDLILPEVETVVIKYIDTFQYFYAHSESLSVLYMSRINEDLDVSVVELSLDNITVGCIVVTHSPHFNCWCRAKIEIIHLESSSAYCYLLDFGDYEECSEFYKPTEFLNMCPPLVRRCSLYAPNLAGQENQIWFPNVNDMFKDMIIIDGIKFDMIIRTQGDPCVVSLIQAGSDVSAMLDPLYVQLLQVKSFSDFKIKAISSDQEYLTKKLDSYVKQTKLVQVENPIVGQFYLTKIESKYVRVQLESYSGSKYVIIDVDDTFSVLSVMNLFELPEDIRSIPILCMSCSLILDDKEENYSLSNFKKLANPQVTFIMCIITENDGATPNLVRLYIDNKSIFDFIKLQ</sequence>
<reference evidence="2 3" key="1">
    <citation type="submission" date="2019-08" db="EMBL/GenBank/DDBJ databases">
        <title>Whole genome of Aphis craccivora.</title>
        <authorList>
            <person name="Voronova N.V."/>
            <person name="Shulinski R.S."/>
            <person name="Bandarenka Y.V."/>
            <person name="Zhorov D.G."/>
            <person name="Warner D."/>
        </authorList>
    </citation>
    <scope>NUCLEOTIDE SEQUENCE [LARGE SCALE GENOMIC DNA]</scope>
    <source>
        <strain evidence="2">180601</strain>
        <tissue evidence="2">Whole Body</tissue>
    </source>
</reference>
<evidence type="ECO:0000313" key="3">
    <source>
        <dbReference type="Proteomes" id="UP000478052"/>
    </source>
</evidence>
<evidence type="ECO:0000313" key="2">
    <source>
        <dbReference type="EMBL" id="KAF0763650.1"/>
    </source>
</evidence>
<dbReference type="SUPFAM" id="SSF63748">
    <property type="entry name" value="Tudor/PWWP/MBT"/>
    <property type="match status" value="6"/>
</dbReference>
<accession>A0A6G0Z090</accession>
<organism evidence="2 3">
    <name type="scientific">Aphis craccivora</name>
    <name type="common">Cowpea aphid</name>
    <dbReference type="NCBI Taxonomy" id="307492"/>
    <lineage>
        <taxon>Eukaryota</taxon>
        <taxon>Metazoa</taxon>
        <taxon>Ecdysozoa</taxon>
        <taxon>Arthropoda</taxon>
        <taxon>Hexapoda</taxon>
        <taxon>Insecta</taxon>
        <taxon>Pterygota</taxon>
        <taxon>Neoptera</taxon>
        <taxon>Paraneoptera</taxon>
        <taxon>Hemiptera</taxon>
        <taxon>Sternorrhyncha</taxon>
        <taxon>Aphidomorpha</taxon>
        <taxon>Aphidoidea</taxon>
        <taxon>Aphididae</taxon>
        <taxon>Aphidini</taxon>
        <taxon>Aphis</taxon>
        <taxon>Aphis</taxon>
    </lineage>
</organism>
<dbReference type="Pfam" id="PF00567">
    <property type="entry name" value="TUDOR"/>
    <property type="match status" value="6"/>
</dbReference>
<gene>
    <name evidence="2" type="ORF">FWK35_00011741</name>
</gene>
<dbReference type="CDD" id="cd20379">
    <property type="entry name" value="Tudor_dTUD-like"/>
    <property type="match status" value="2"/>
</dbReference>
<dbReference type="PROSITE" id="PS50304">
    <property type="entry name" value="TUDOR"/>
    <property type="match status" value="1"/>
</dbReference>
<dbReference type="EMBL" id="VUJU01001830">
    <property type="protein sequence ID" value="KAF0763650.1"/>
    <property type="molecule type" value="Genomic_DNA"/>
</dbReference>
<dbReference type="PANTHER" id="PTHR16442">
    <property type="entry name" value="RING FINGER PROTEIN 17"/>
    <property type="match status" value="1"/>
</dbReference>
<evidence type="ECO:0000259" key="1">
    <source>
        <dbReference type="PROSITE" id="PS50304"/>
    </source>
</evidence>
<feature type="domain" description="Tudor" evidence="1">
    <location>
        <begin position="765"/>
        <end position="822"/>
    </location>
</feature>
<protein>
    <recommendedName>
        <fullName evidence="1">Tudor domain-containing protein</fullName>
    </recommendedName>
</protein>
<keyword evidence="3" id="KW-1185">Reference proteome</keyword>
<dbReference type="PANTHER" id="PTHR16442:SF1">
    <property type="entry name" value="RING FINGER PROTEIN 17"/>
    <property type="match status" value="1"/>
</dbReference>
<dbReference type="InterPro" id="IPR002999">
    <property type="entry name" value="Tudor"/>
</dbReference>
<dbReference type="Gene3D" id="2.30.30.140">
    <property type="match status" value="4"/>
</dbReference>
<dbReference type="SMART" id="SM00333">
    <property type="entry name" value="TUDOR"/>
    <property type="match status" value="6"/>
</dbReference>
<proteinExistence type="predicted"/>
<dbReference type="OrthoDB" id="9989103at2759"/>
<comment type="caution">
    <text evidence="2">The sequence shown here is derived from an EMBL/GenBank/DDBJ whole genome shotgun (WGS) entry which is preliminary data.</text>
</comment>
<name>A0A6G0Z090_APHCR</name>